<dbReference type="RefSeq" id="WP_127694848.1">
    <property type="nucleotide sequence ID" value="NZ_SACQ01000006.1"/>
</dbReference>
<dbReference type="InterPro" id="IPR007498">
    <property type="entry name" value="PqiA-like"/>
</dbReference>
<feature type="transmembrane region" description="Helical" evidence="1">
    <location>
        <begin position="177"/>
        <end position="196"/>
    </location>
</feature>
<name>A0A437Q6I3_9GAMM</name>
<keyword evidence="3" id="KW-1185">Reference proteome</keyword>
<sequence>MPPRSETRHAHRFWACPECDYLMHQRAVPDKQEANCPRCGYTLVARHHRSVERTLALAITGLILFFPANLFPILSLQALGLAQQETIFSSVVALYDSRLYAVSALVLMTAIIVPFIKMLLMVYLSASLMFHRRSRGLSWAMRSYQQLDSWGMLEIYLLGVFVSMIKLVDIAEVTPGIGLYSMAALILTTLITSTQLDQHRFWRRIEQLERAR</sequence>
<dbReference type="Proteomes" id="UP000282818">
    <property type="component" value="Unassembled WGS sequence"/>
</dbReference>
<proteinExistence type="predicted"/>
<reference evidence="2 3" key="1">
    <citation type="submission" date="2019-01" db="EMBL/GenBank/DDBJ databases">
        <authorList>
            <person name="Chen W.-M."/>
        </authorList>
    </citation>
    <scope>NUCLEOTIDE SEQUENCE [LARGE SCALE GENOMIC DNA]</scope>
    <source>
        <strain evidence="2 3">HPM-16</strain>
    </source>
</reference>
<dbReference type="EMBL" id="SACQ01000006">
    <property type="protein sequence ID" value="RVU30063.1"/>
    <property type="molecule type" value="Genomic_DNA"/>
</dbReference>
<keyword evidence="1" id="KW-0812">Transmembrane</keyword>
<evidence type="ECO:0000313" key="2">
    <source>
        <dbReference type="EMBL" id="RVU30063.1"/>
    </source>
</evidence>
<organism evidence="2 3">
    <name type="scientific">Neptunomonas marina</name>
    <dbReference type="NCBI Taxonomy" id="1815562"/>
    <lineage>
        <taxon>Bacteria</taxon>
        <taxon>Pseudomonadati</taxon>
        <taxon>Pseudomonadota</taxon>
        <taxon>Gammaproteobacteria</taxon>
        <taxon>Oceanospirillales</taxon>
        <taxon>Oceanospirillaceae</taxon>
        <taxon>Neptunomonas</taxon>
    </lineage>
</organism>
<accession>A0A437Q6I3</accession>
<feature type="transmembrane region" description="Helical" evidence="1">
    <location>
        <begin position="147"/>
        <end position="165"/>
    </location>
</feature>
<evidence type="ECO:0000256" key="1">
    <source>
        <dbReference type="SAM" id="Phobius"/>
    </source>
</evidence>
<dbReference type="AlphaFoldDB" id="A0A437Q6I3"/>
<protein>
    <submittedName>
        <fullName evidence="2">Paraquat-inducible protein A</fullName>
    </submittedName>
</protein>
<feature type="transmembrane region" description="Helical" evidence="1">
    <location>
        <begin position="55"/>
        <end position="79"/>
    </location>
</feature>
<gene>
    <name evidence="2" type="ORF">EOE65_13505</name>
</gene>
<dbReference type="Pfam" id="PF04403">
    <property type="entry name" value="PqiA"/>
    <property type="match status" value="1"/>
</dbReference>
<keyword evidence="1" id="KW-1133">Transmembrane helix</keyword>
<evidence type="ECO:0000313" key="3">
    <source>
        <dbReference type="Proteomes" id="UP000282818"/>
    </source>
</evidence>
<keyword evidence="1" id="KW-0472">Membrane</keyword>
<feature type="transmembrane region" description="Helical" evidence="1">
    <location>
        <begin position="99"/>
        <end position="126"/>
    </location>
</feature>
<comment type="caution">
    <text evidence="2">The sequence shown here is derived from an EMBL/GenBank/DDBJ whole genome shotgun (WGS) entry which is preliminary data.</text>
</comment>